<evidence type="ECO:0000313" key="1">
    <source>
        <dbReference type="EMBL" id="EJK68762.1"/>
    </source>
</evidence>
<gene>
    <name evidence="1" type="ORF">THAOC_10031</name>
</gene>
<reference evidence="1 2" key="1">
    <citation type="journal article" date="2012" name="Genome Biol.">
        <title>Genome and low-iron response of an oceanic diatom adapted to chronic iron limitation.</title>
        <authorList>
            <person name="Lommer M."/>
            <person name="Specht M."/>
            <person name="Roy A.S."/>
            <person name="Kraemer L."/>
            <person name="Andreson R."/>
            <person name="Gutowska M.A."/>
            <person name="Wolf J."/>
            <person name="Bergner S.V."/>
            <person name="Schilhabel M.B."/>
            <person name="Klostermeier U.C."/>
            <person name="Beiko R.G."/>
            <person name="Rosenstiel P."/>
            <person name="Hippler M."/>
            <person name="Laroche J."/>
        </authorList>
    </citation>
    <scope>NUCLEOTIDE SEQUENCE [LARGE SCALE GENOMIC DNA]</scope>
    <source>
        <strain evidence="1 2">CCMP1005</strain>
    </source>
</reference>
<dbReference type="Proteomes" id="UP000266841">
    <property type="component" value="Unassembled WGS sequence"/>
</dbReference>
<name>K0TE03_THAOC</name>
<dbReference type="EMBL" id="AGNL01010869">
    <property type="protein sequence ID" value="EJK68762.1"/>
    <property type="molecule type" value="Genomic_DNA"/>
</dbReference>
<evidence type="ECO:0000313" key="2">
    <source>
        <dbReference type="Proteomes" id="UP000266841"/>
    </source>
</evidence>
<keyword evidence="2" id="KW-1185">Reference proteome</keyword>
<comment type="caution">
    <text evidence="1">The sequence shown here is derived from an EMBL/GenBank/DDBJ whole genome shotgun (WGS) entry which is preliminary data.</text>
</comment>
<organism evidence="1 2">
    <name type="scientific">Thalassiosira oceanica</name>
    <name type="common">Marine diatom</name>
    <dbReference type="NCBI Taxonomy" id="159749"/>
    <lineage>
        <taxon>Eukaryota</taxon>
        <taxon>Sar</taxon>
        <taxon>Stramenopiles</taxon>
        <taxon>Ochrophyta</taxon>
        <taxon>Bacillariophyta</taxon>
        <taxon>Coscinodiscophyceae</taxon>
        <taxon>Thalassiosirophycidae</taxon>
        <taxon>Thalassiosirales</taxon>
        <taxon>Thalassiosiraceae</taxon>
        <taxon>Thalassiosira</taxon>
    </lineage>
</organism>
<sequence>MITPKLQLPVRLNGGGFRSCDSQKDAQYAGRLAQSELQLLDQKDDRGNVVPGRMHTPSLVNHFGETSFNHARDRDWHPWRHLLDNSNGNIATGLQQASSQMKTNFEDVAIDGIYDQDSCLVLQDVTRFGFNCDGTRPISVTHELTVQLETMEFHWLLQKVCALPTSRFDRWAFGCCDVFSQQVMLAAPPNAMGHMGNEASVNEYTTNLCCCAHLPGGGFRVLNDQVKTLIITFLRLAGVEADEELALWMLGMVQNPYMQRYTDAILQAQAQNKKNPEGTIVADFVASDFPVTTQASNDSRLGGRTDVLGEVKTLQPSKTSYNKGHCQTNKPVNLRATQAVRSYGRRAAGLDQKYVQEFVGDGTNGQVGPFETALGEFYYTGNSSSHLLSEHLVEVNEDASKLITKLSAPHCQ</sequence>
<protein>
    <submittedName>
        <fullName evidence="1">Uncharacterized protein</fullName>
    </submittedName>
</protein>
<dbReference type="OrthoDB" id="55737at2759"/>
<proteinExistence type="predicted"/>
<accession>K0TE03</accession>
<dbReference type="AlphaFoldDB" id="K0TE03"/>
<feature type="non-terminal residue" evidence="1">
    <location>
        <position position="412"/>
    </location>
</feature>